<evidence type="ECO:0000313" key="1">
    <source>
        <dbReference type="EnsemblPlants" id="OMERI07G11020.3"/>
    </source>
</evidence>
<reference evidence="1" key="1">
    <citation type="submission" date="2015-04" db="UniProtKB">
        <authorList>
            <consortium name="EnsemblPlants"/>
        </authorList>
    </citation>
    <scope>IDENTIFICATION</scope>
</reference>
<organism evidence="1">
    <name type="scientific">Oryza meridionalis</name>
    <dbReference type="NCBI Taxonomy" id="40149"/>
    <lineage>
        <taxon>Eukaryota</taxon>
        <taxon>Viridiplantae</taxon>
        <taxon>Streptophyta</taxon>
        <taxon>Embryophyta</taxon>
        <taxon>Tracheophyta</taxon>
        <taxon>Spermatophyta</taxon>
        <taxon>Magnoliopsida</taxon>
        <taxon>Liliopsida</taxon>
        <taxon>Poales</taxon>
        <taxon>Poaceae</taxon>
        <taxon>BOP clade</taxon>
        <taxon>Oryzoideae</taxon>
        <taxon>Oryzeae</taxon>
        <taxon>Oryzinae</taxon>
        <taxon>Oryza</taxon>
    </lineage>
</organism>
<dbReference type="Gramene" id="OMERI07G11020.3">
    <property type="protein sequence ID" value="OMERI07G11020.3"/>
    <property type="gene ID" value="OMERI07G11020"/>
</dbReference>
<dbReference type="Proteomes" id="UP000008021">
    <property type="component" value="Chromosome 7"/>
</dbReference>
<proteinExistence type="predicted"/>
<evidence type="ECO:0000313" key="2">
    <source>
        <dbReference type="Proteomes" id="UP000008021"/>
    </source>
</evidence>
<name>A0A0E0EB60_9ORYZ</name>
<dbReference type="AlphaFoldDB" id="A0A0E0EB60"/>
<reference evidence="1" key="2">
    <citation type="submission" date="2018-05" db="EMBL/GenBank/DDBJ databases">
        <title>OmerRS3 (Oryza meridionalis Reference Sequence Version 3).</title>
        <authorList>
            <person name="Zhang J."/>
            <person name="Kudrna D."/>
            <person name="Lee S."/>
            <person name="Talag J."/>
            <person name="Welchert J."/>
            <person name="Wing R.A."/>
        </authorList>
    </citation>
    <scope>NUCLEOTIDE SEQUENCE [LARGE SCALE GENOMIC DNA]</scope>
    <source>
        <strain evidence="1">cv. OR44</strain>
    </source>
</reference>
<dbReference type="HOGENOM" id="CLU_2816782_0_0_1"/>
<keyword evidence="2" id="KW-1185">Reference proteome</keyword>
<accession>A0A0E0EB60</accession>
<dbReference type="EnsemblPlants" id="OMERI07G11020.3">
    <property type="protein sequence ID" value="OMERI07G11020.3"/>
    <property type="gene ID" value="OMERI07G11020"/>
</dbReference>
<protein>
    <submittedName>
        <fullName evidence="1">Uncharacterized protein</fullName>
    </submittedName>
</protein>
<sequence length="67" mass="6907">MCVSDEGGDNFGGGGQLEHTLFVGGFGCCCSSAAHLEEARRACPHTVCYGELGKLGEEEEGLLADNA</sequence>